<protein>
    <recommendedName>
        <fullName evidence="4">Xylanolytic transcriptional activator regulatory domain-containing protein</fullName>
    </recommendedName>
</protein>
<sequence>MARRGRRENKRAFLENILEKEEKEEDAAQLWPVITDQVIENTEATPSFSSRTSSMTDSHTRRTSRKHPSEDDIGLRRARGENVAGNKLYLLAEHGIHGISASNSSATKNYLAAPAFDEDVPPYVRMVAYRLVKVADTSQLHTKITEMGQRIRQLEDALAIFHSSISNEPHPLLRDELLAIKFGPEKNTPLQSPSRDDSMNSIDALGTLTIGDKGESKYFGSSAGSEIMFLAGAELGLQDDESSSTFASPSDVARLFPMSTEMCSEKLMDTLFSYLPDQPRAWALCETYLEQAAWAFQPMRRDEIIDELLTPVYRALKAKTSEADQSSDMETLSPHKLSALYIVFSLGALVDMTLEPFNAEAEKYFELSRAALSLRNVFDSPEVCTVHATALMATYHSMAGRRYTLDSAWCLMSLAAKLAQSVGLHRDGARWSLTPKVVQWRRSTFYELYCAEVFHSLALGRPPAIRLSYVDCEFPADSETTFDQDGKPLISYYQWKYEFCTEILSEVLELTLAAQPPRYETVLDLDRRVREKRVPPHLNVFMNVEDDNCTPANYMRGCMLGQYRAITLLFLHRSFFAQAMLDHPVNPLRSPYAPSFLAAYRCASGVIKSCINHFDRFPGLCTRWWGIWTHLFSAAIIVGTIVTRSPASTMAPNAFIELGLACDLFERGAAKSRRSQSGLVILSNLRNKAFEVYSQYRSGNLPLPTTLSVGGDYGDDELSLFGGRTKVVFSKLLSRRKPKLNHHSTSSEVASPAPSDGSDPKDHPASPAESLPDVHPSLVEYLSLLPANQHPHSSTTMNTGDEVITSFPSMMYSTPPPLEGTCYSPMMMDLSNNDTSMYGDFQSQNSGVSMFGAEAMNMPNSSAGPLLDLGIMMSADAGIDEQWKAFMRDSGLLHSGRTTGNLG</sequence>
<feature type="region of interest" description="Disordered" evidence="3">
    <location>
        <begin position="739"/>
        <end position="773"/>
    </location>
</feature>
<evidence type="ECO:0000256" key="2">
    <source>
        <dbReference type="ARBA" id="ARBA00023242"/>
    </source>
</evidence>
<feature type="region of interest" description="Disordered" evidence="3">
    <location>
        <begin position="41"/>
        <end position="75"/>
    </location>
</feature>
<evidence type="ECO:0000256" key="1">
    <source>
        <dbReference type="ARBA" id="ARBA00004123"/>
    </source>
</evidence>
<comment type="subcellular location">
    <subcellularLocation>
        <location evidence="1">Nucleus</location>
    </subcellularLocation>
</comment>
<evidence type="ECO:0000256" key="3">
    <source>
        <dbReference type="SAM" id="MobiDB-lite"/>
    </source>
</evidence>
<dbReference type="PANTHER" id="PTHR31001:SF56">
    <property type="entry name" value="ZN(2)-C6 FUNGAL-TYPE DOMAIN-CONTAINING PROTEIN"/>
    <property type="match status" value="1"/>
</dbReference>
<dbReference type="Pfam" id="PF04082">
    <property type="entry name" value="Fungal_trans"/>
    <property type="match status" value="1"/>
</dbReference>
<dbReference type="GO" id="GO:0003677">
    <property type="term" value="F:DNA binding"/>
    <property type="evidence" value="ECO:0007669"/>
    <property type="project" value="InterPro"/>
</dbReference>
<name>A0A8H5GRT0_9AGAR</name>
<keyword evidence="2" id="KW-0539">Nucleus</keyword>
<proteinExistence type="predicted"/>
<organism evidence="5 6">
    <name type="scientific">Tetrapyrgos nigripes</name>
    <dbReference type="NCBI Taxonomy" id="182062"/>
    <lineage>
        <taxon>Eukaryota</taxon>
        <taxon>Fungi</taxon>
        <taxon>Dikarya</taxon>
        <taxon>Basidiomycota</taxon>
        <taxon>Agaricomycotina</taxon>
        <taxon>Agaricomycetes</taxon>
        <taxon>Agaricomycetidae</taxon>
        <taxon>Agaricales</taxon>
        <taxon>Marasmiineae</taxon>
        <taxon>Marasmiaceae</taxon>
        <taxon>Tetrapyrgos</taxon>
    </lineage>
</organism>
<dbReference type="GO" id="GO:0005634">
    <property type="term" value="C:nucleus"/>
    <property type="evidence" value="ECO:0007669"/>
    <property type="project" value="UniProtKB-SubCell"/>
</dbReference>
<evidence type="ECO:0000313" key="6">
    <source>
        <dbReference type="Proteomes" id="UP000559256"/>
    </source>
</evidence>
<comment type="caution">
    <text evidence="5">The sequence shown here is derived from an EMBL/GenBank/DDBJ whole genome shotgun (WGS) entry which is preliminary data.</text>
</comment>
<dbReference type="AlphaFoldDB" id="A0A8H5GRT0"/>
<dbReference type="GO" id="GO:0006351">
    <property type="term" value="P:DNA-templated transcription"/>
    <property type="evidence" value="ECO:0007669"/>
    <property type="project" value="InterPro"/>
</dbReference>
<evidence type="ECO:0000313" key="5">
    <source>
        <dbReference type="EMBL" id="KAF5369994.1"/>
    </source>
</evidence>
<feature type="compositionally biased region" description="Low complexity" evidence="3">
    <location>
        <begin position="47"/>
        <end position="57"/>
    </location>
</feature>
<dbReference type="EMBL" id="JAACJM010000012">
    <property type="protein sequence ID" value="KAF5369994.1"/>
    <property type="molecule type" value="Genomic_DNA"/>
</dbReference>
<feature type="domain" description="Xylanolytic transcriptional activator regulatory" evidence="4">
    <location>
        <begin position="408"/>
        <end position="481"/>
    </location>
</feature>
<dbReference type="Proteomes" id="UP000559256">
    <property type="component" value="Unassembled WGS sequence"/>
</dbReference>
<dbReference type="InterPro" id="IPR050613">
    <property type="entry name" value="Sec_Metabolite_Reg"/>
</dbReference>
<gene>
    <name evidence="5" type="ORF">D9758_001145</name>
</gene>
<accession>A0A8H5GRT0</accession>
<dbReference type="PANTHER" id="PTHR31001">
    <property type="entry name" value="UNCHARACTERIZED TRANSCRIPTIONAL REGULATORY PROTEIN"/>
    <property type="match status" value="1"/>
</dbReference>
<dbReference type="GO" id="GO:0008270">
    <property type="term" value="F:zinc ion binding"/>
    <property type="evidence" value="ECO:0007669"/>
    <property type="project" value="InterPro"/>
</dbReference>
<dbReference type="OrthoDB" id="424974at2759"/>
<evidence type="ECO:0000259" key="4">
    <source>
        <dbReference type="SMART" id="SM00906"/>
    </source>
</evidence>
<keyword evidence="6" id="KW-1185">Reference proteome</keyword>
<reference evidence="5 6" key="1">
    <citation type="journal article" date="2020" name="ISME J.">
        <title>Uncovering the hidden diversity of litter-decomposition mechanisms in mushroom-forming fungi.</title>
        <authorList>
            <person name="Floudas D."/>
            <person name="Bentzer J."/>
            <person name="Ahren D."/>
            <person name="Johansson T."/>
            <person name="Persson P."/>
            <person name="Tunlid A."/>
        </authorList>
    </citation>
    <scope>NUCLEOTIDE SEQUENCE [LARGE SCALE GENOMIC DNA]</scope>
    <source>
        <strain evidence="5 6">CBS 291.85</strain>
    </source>
</reference>
<dbReference type="InterPro" id="IPR007219">
    <property type="entry name" value="XnlR_reg_dom"/>
</dbReference>
<dbReference type="SMART" id="SM00906">
    <property type="entry name" value="Fungal_trans"/>
    <property type="match status" value="1"/>
</dbReference>
<dbReference type="CDD" id="cd12148">
    <property type="entry name" value="fungal_TF_MHR"/>
    <property type="match status" value="1"/>
</dbReference>